<accession>A0A397JQ14</accession>
<dbReference type="Proteomes" id="UP000266861">
    <property type="component" value="Unassembled WGS sequence"/>
</dbReference>
<evidence type="ECO:0008006" key="3">
    <source>
        <dbReference type="Google" id="ProtNLM"/>
    </source>
</evidence>
<sequence length="129" mass="15091">MSSRKRKFKAVSVHSKCKKYNADFKKQVIEDLLEIFVITDIPLEKYYQSLKLLFDSKPVAIIIDETTDDCARSVVNTIFTYQNKTKLVFVDFFERVNNATMGQTFMTILTHFNISFNLLNCFFQILLPI</sequence>
<comment type="caution">
    <text evidence="1">The sequence shown here is derived from an EMBL/GenBank/DDBJ whole genome shotgun (WGS) entry which is preliminary data.</text>
</comment>
<evidence type="ECO:0000313" key="2">
    <source>
        <dbReference type="Proteomes" id="UP000266861"/>
    </source>
</evidence>
<protein>
    <recommendedName>
        <fullName evidence="3">DUF4371 domain-containing protein</fullName>
    </recommendedName>
</protein>
<organism evidence="1 2">
    <name type="scientific">Diversispora epigaea</name>
    <dbReference type="NCBI Taxonomy" id="1348612"/>
    <lineage>
        <taxon>Eukaryota</taxon>
        <taxon>Fungi</taxon>
        <taxon>Fungi incertae sedis</taxon>
        <taxon>Mucoromycota</taxon>
        <taxon>Glomeromycotina</taxon>
        <taxon>Glomeromycetes</taxon>
        <taxon>Diversisporales</taxon>
        <taxon>Diversisporaceae</taxon>
        <taxon>Diversispora</taxon>
    </lineage>
</organism>
<evidence type="ECO:0000313" key="1">
    <source>
        <dbReference type="EMBL" id="RHZ88106.1"/>
    </source>
</evidence>
<name>A0A397JQ14_9GLOM</name>
<dbReference type="EMBL" id="PQFF01000024">
    <property type="protein sequence ID" value="RHZ88106.1"/>
    <property type="molecule type" value="Genomic_DNA"/>
</dbReference>
<gene>
    <name evidence="1" type="ORF">Glove_26g278</name>
</gene>
<reference evidence="1 2" key="1">
    <citation type="submission" date="2018-08" db="EMBL/GenBank/DDBJ databases">
        <title>Genome and evolution of the arbuscular mycorrhizal fungus Diversispora epigaea (formerly Glomus versiforme) and its bacterial endosymbionts.</title>
        <authorList>
            <person name="Sun X."/>
            <person name="Fei Z."/>
            <person name="Harrison M."/>
        </authorList>
    </citation>
    <scope>NUCLEOTIDE SEQUENCE [LARGE SCALE GENOMIC DNA]</scope>
    <source>
        <strain evidence="1 2">IT104</strain>
    </source>
</reference>
<dbReference type="AlphaFoldDB" id="A0A397JQ14"/>
<proteinExistence type="predicted"/>
<keyword evidence="2" id="KW-1185">Reference proteome</keyword>